<gene>
    <name evidence="2" type="ORF">HNQ93_001976</name>
</gene>
<dbReference type="RefSeq" id="WP_183402735.1">
    <property type="nucleotide sequence ID" value="NZ_JACHGG010000002.1"/>
</dbReference>
<feature type="signal peptide" evidence="1">
    <location>
        <begin position="1"/>
        <end position="21"/>
    </location>
</feature>
<feature type="chain" id="PRO_5030787608" description="Carboxypeptidase-like regulatory domain-containing protein" evidence="1">
    <location>
        <begin position="22"/>
        <end position="310"/>
    </location>
</feature>
<organism evidence="2 3">
    <name type="scientific">Hymenobacter luteus</name>
    <dbReference type="NCBI Taxonomy" id="1411122"/>
    <lineage>
        <taxon>Bacteria</taxon>
        <taxon>Pseudomonadati</taxon>
        <taxon>Bacteroidota</taxon>
        <taxon>Cytophagia</taxon>
        <taxon>Cytophagales</taxon>
        <taxon>Hymenobacteraceae</taxon>
        <taxon>Hymenobacter</taxon>
    </lineage>
</organism>
<keyword evidence="3" id="KW-1185">Reference proteome</keyword>
<proteinExistence type="predicted"/>
<protein>
    <recommendedName>
        <fullName evidence="4">Carboxypeptidase-like regulatory domain-containing protein</fullName>
    </recommendedName>
</protein>
<dbReference type="EMBL" id="JACHGG010000002">
    <property type="protein sequence ID" value="MBB6059130.1"/>
    <property type="molecule type" value="Genomic_DNA"/>
</dbReference>
<dbReference type="Pfam" id="PF13715">
    <property type="entry name" value="CarbopepD_reg_2"/>
    <property type="match status" value="1"/>
</dbReference>
<dbReference type="Gene3D" id="2.60.40.1120">
    <property type="entry name" value="Carboxypeptidase-like, regulatory domain"/>
    <property type="match status" value="1"/>
</dbReference>
<sequence length="310" mass="33810">MKHLLLFIFSLLCFSTLAQQAQVVGRVLDDKTGAGLPGVTILQKGTTNGVSSNSDGSFAFTVLPEPEDSVSLVFYSIGYLTQEQRVAVSLPRVFRLAINPHIIECSFSSPKLAVGLTSGVRYTPVGGNLRLYGYRWLPRPFMVPVTVAASYRTNLHRNYDFTTSLELPALGQLGPLYVGESVGYQHVRNGPANLSFHSYQAVLTFDLARFIHSALPTVVLGGGYAQLGAASGTEMRPGAHGYGYTLGLQQQVLPSSLGLQASVQATRWPGYWQWQGRLACPLPLNLQAGIEINSLRTYTEVTLALSRFFY</sequence>
<dbReference type="Proteomes" id="UP000532746">
    <property type="component" value="Unassembled WGS sequence"/>
</dbReference>
<comment type="caution">
    <text evidence="2">The sequence shown here is derived from an EMBL/GenBank/DDBJ whole genome shotgun (WGS) entry which is preliminary data.</text>
</comment>
<evidence type="ECO:0000256" key="1">
    <source>
        <dbReference type="SAM" id="SignalP"/>
    </source>
</evidence>
<dbReference type="AlphaFoldDB" id="A0A7W9T1A1"/>
<reference evidence="2 3" key="1">
    <citation type="submission" date="2020-08" db="EMBL/GenBank/DDBJ databases">
        <title>Genomic Encyclopedia of Type Strains, Phase IV (KMG-IV): sequencing the most valuable type-strain genomes for metagenomic binning, comparative biology and taxonomic classification.</title>
        <authorList>
            <person name="Goeker M."/>
        </authorList>
    </citation>
    <scope>NUCLEOTIDE SEQUENCE [LARGE SCALE GENOMIC DNA]</scope>
    <source>
        <strain evidence="2 3">DSM 26718</strain>
    </source>
</reference>
<dbReference type="SUPFAM" id="SSF49464">
    <property type="entry name" value="Carboxypeptidase regulatory domain-like"/>
    <property type="match status" value="1"/>
</dbReference>
<evidence type="ECO:0000313" key="2">
    <source>
        <dbReference type="EMBL" id="MBB6059130.1"/>
    </source>
</evidence>
<evidence type="ECO:0008006" key="4">
    <source>
        <dbReference type="Google" id="ProtNLM"/>
    </source>
</evidence>
<evidence type="ECO:0000313" key="3">
    <source>
        <dbReference type="Proteomes" id="UP000532746"/>
    </source>
</evidence>
<accession>A0A7W9T1A1</accession>
<name>A0A7W9T1A1_9BACT</name>
<keyword evidence="1" id="KW-0732">Signal</keyword>
<dbReference type="InterPro" id="IPR008969">
    <property type="entry name" value="CarboxyPept-like_regulatory"/>
</dbReference>